<feature type="domain" description="Carrier" evidence="8">
    <location>
        <begin position="1192"/>
        <end position="1272"/>
    </location>
</feature>
<evidence type="ECO:0000256" key="3">
    <source>
        <dbReference type="ARBA" id="ARBA00022450"/>
    </source>
</evidence>
<dbReference type="InterPro" id="IPR003965">
    <property type="entry name" value="Fatty_acid_synthase"/>
</dbReference>
<dbReference type="InterPro" id="IPR014031">
    <property type="entry name" value="Ketoacyl_synth_C"/>
</dbReference>
<comment type="caution">
    <text evidence="11">The sequence shown here is derived from an EMBL/GenBank/DDBJ whole genome shotgun (WGS) entry which is preliminary data.</text>
</comment>
<dbReference type="InterPro" id="IPR052568">
    <property type="entry name" value="PKS-FAS_Synthase"/>
</dbReference>
<dbReference type="CDD" id="cd00833">
    <property type="entry name" value="PKS"/>
    <property type="match status" value="1"/>
</dbReference>
<dbReference type="InterPro" id="IPR001227">
    <property type="entry name" value="Ac_transferase_dom_sf"/>
</dbReference>
<dbReference type="InterPro" id="IPR013968">
    <property type="entry name" value="PKS_KR"/>
</dbReference>
<feature type="active site" description="Proton acceptor; for dehydratase activity" evidence="6">
    <location>
        <position position="1906"/>
    </location>
</feature>
<evidence type="ECO:0000313" key="11">
    <source>
        <dbReference type="EMBL" id="MBD8525374.1"/>
    </source>
</evidence>
<dbReference type="SUPFAM" id="SSF55048">
    <property type="entry name" value="Probable ACP-binding domain of malonyl-CoA ACP transacylase"/>
    <property type="match status" value="1"/>
</dbReference>
<dbReference type="CDD" id="cd08953">
    <property type="entry name" value="KR_2_SDR_x"/>
    <property type="match status" value="1"/>
</dbReference>
<dbReference type="GO" id="GO:0005835">
    <property type="term" value="C:fatty acid synthase complex"/>
    <property type="evidence" value="ECO:0007669"/>
    <property type="project" value="InterPro"/>
</dbReference>
<dbReference type="Gene3D" id="3.10.129.110">
    <property type="entry name" value="Polyketide synthase dehydratase"/>
    <property type="match status" value="1"/>
</dbReference>
<dbReference type="SUPFAM" id="SSF47336">
    <property type="entry name" value="ACP-like"/>
    <property type="match status" value="3"/>
</dbReference>
<dbReference type="GO" id="GO:0004315">
    <property type="term" value="F:3-oxoacyl-[acyl-carrier-protein] synthase activity"/>
    <property type="evidence" value="ECO:0007669"/>
    <property type="project" value="InterPro"/>
</dbReference>
<feature type="region of interest" description="C-terminal hotdog fold" evidence="6">
    <location>
        <begin position="2009"/>
        <end position="2147"/>
    </location>
</feature>
<dbReference type="PROSITE" id="PS50075">
    <property type="entry name" value="CARRIER"/>
    <property type="match status" value="3"/>
</dbReference>
<dbReference type="SUPFAM" id="SSF51735">
    <property type="entry name" value="NAD(P)-binding Rossmann-fold domains"/>
    <property type="match status" value="2"/>
</dbReference>
<evidence type="ECO:0000256" key="4">
    <source>
        <dbReference type="ARBA" id="ARBA00022553"/>
    </source>
</evidence>
<dbReference type="Pfam" id="PF00698">
    <property type="entry name" value="Acyl_transf_1"/>
    <property type="match status" value="1"/>
</dbReference>
<dbReference type="InterPro" id="IPR057326">
    <property type="entry name" value="KR_dom"/>
</dbReference>
<dbReference type="SMART" id="SM00827">
    <property type="entry name" value="PKS_AT"/>
    <property type="match status" value="1"/>
</dbReference>
<evidence type="ECO:0000256" key="7">
    <source>
        <dbReference type="SAM" id="MobiDB-lite"/>
    </source>
</evidence>
<keyword evidence="5" id="KW-0808">Transferase</keyword>
<dbReference type="InterPro" id="IPR018201">
    <property type="entry name" value="Ketoacyl_synth_AS"/>
</dbReference>
<dbReference type="Pfam" id="PF16197">
    <property type="entry name" value="KAsynt_C_assoc"/>
    <property type="match status" value="1"/>
</dbReference>
<comment type="pathway">
    <text evidence="1">Lipid metabolism; fatty acid biosynthesis.</text>
</comment>
<dbReference type="SMART" id="SM00825">
    <property type="entry name" value="PKS_KS"/>
    <property type="match status" value="1"/>
</dbReference>
<feature type="domain" description="Ketosynthase family 3 (KS3)" evidence="9">
    <location>
        <begin position="9"/>
        <end position="466"/>
    </location>
</feature>
<evidence type="ECO:0000256" key="1">
    <source>
        <dbReference type="ARBA" id="ARBA00005194"/>
    </source>
</evidence>
<dbReference type="PRINTS" id="PR01483">
    <property type="entry name" value="FASYNTHASE"/>
</dbReference>
<evidence type="ECO:0000256" key="6">
    <source>
        <dbReference type="PROSITE-ProRule" id="PRU01363"/>
    </source>
</evidence>
<evidence type="ECO:0000313" key="12">
    <source>
        <dbReference type="Proteomes" id="UP000613768"/>
    </source>
</evidence>
<dbReference type="InterPro" id="IPR016036">
    <property type="entry name" value="Malonyl_transacylase_ACP-bd"/>
</dbReference>
<evidence type="ECO:0000259" key="9">
    <source>
        <dbReference type="PROSITE" id="PS52004"/>
    </source>
</evidence>
<dbReference type="InterPro" id="IPR032821">
    <property type="entry name" value="PKS_assoc"/>
</dbReference>
<evidence type="ECO:0000256" key="2">
    <source>
        <dbReference type="ARBA" id="ARBA00006484"/>
    </source>
</evidence>
<keyword evidence="12" id="KW-1185">Reference proteome</keyword>
<dbReference type="InterPro" id="IPR016039">
    <property type="entry name" value="Thiolase-like"/>
</dbReference>
<dbReference type="SUPFAM" id="SSF52151">
    <property type="entry name" value="FabD/lysophospholipase-like"/>
    <property type="match status" value="1"/>
</dbReference>
<dbReference type="Gene3D" id="3.40.366.10">
    <property type="entry name" value="Malonyl-Coenzyme A Acyl Carrier Protein, domain 2"/>
    <property type="match status" value="1"/>
</dbReference>
<dbReference type="PROSITE" id="PS52004">
    <property type="entry name" value="KS3_2"/>
    <property type="match status" value="1"/>
</dbReference>
<feature type="compositionally biased region" description="Pro residues" evidence="7">
    <location>
        <begin position="934"/>
        <end position="958"/>
    </location>
</feature>
<feature type="active site" description="Proton donor; for dehydratase activity" evidence="6">
    <location>
        <position position="2067"/>
    </location>
</feature>
<dbReference type="InterPro" id="IPR020841">
    <property type="entry name" value="PKS_Beta-ketoAc_synthase_dom"/>
</dbReference>
<keyword evidence="3" id="KW-0596">Phosphopantetheine</keyword>
<dbReference type="RefSeq" id="WP_192028714.1">
    <property type="nucleotide sequence ID" value="NZ_JACYTR010000008.1"/>
</dbReference>
<feature type="region of interest" description="N-terminal hotdog fold" evidence="6">
    <location>
        <begin position="1868"/>
        <end position="1998"/>
    </location>
</feature>
<feature type="compositionally biased region" description="Low complexity" evidence="7">
    <location>
        <begin position="959"/>
        <end position="983"/>
    </location>
</feature>
<gene>
    <name evidence="11" type="ORF">IFO71_06420</name>
</gene>
<comment type="similarity">
    <text evidence="2">Belongs to the short-chain dehydrogenases/reductases (SDR) family.</text>
</comment>
<dbReference type="InterPro" id="IPR014030">
    <property type="entry name" value="Ketoacyl_synth_N"/>
</dbReference>
<dbReference type="InterPro" id="IPR009081">
    <property type="entry name" value="PP-bd_ACP"/>
</dbReference>
<dbReference type="SUPFAM" id="SSF53901">
    <property type="entry name" value="Thiolase-like"/>
    <property type="match status" value="1"/>
</dbReference>
<dbReference type="GO" id="GO:0004312">
    <property type="term" value="F:fatty acid synthase activity"/>
    <property type="evidence" value="ECO:0007669"/>
    <property type="project" value="InterPro"/>
</dbReference>
<accession>A0AAW3ZL16</accession>
<dbReference type="SMART" id="SM00822">
    <property type="entry name" value="PKS_KR"/>
    <property type="match status" value="1"/>
</dbReference>
<dbReference type="PANTHER" id="PTHR43074:SF1">
    <property type="entry name" value="BETA-KETOACYL SYNTHASE FAMILY PROTEIN-RELATED"/>
    <property type="match status" value="1"/>
</dbReference>
<evidence type="ECO:0000259" key="10">
    <source>
        <dbReference type="PROSITE" id="PS52019"/>
    </source>
</evidence>
<dbReference type="GO" id="GO:0006633">
    <property type="term" value="P:fatty acid biosynthetic process"/>
    <property type="evidence" value="ECO:0007669"/>
    <property type="project" value="InterPro"/>
</dbReference>
<dbReference type="Gene3D" id="3.40.50.720">
    <property type="entry name" value="NAD(P)-binding Rossmann-like Domain"/>
    <property type="match status" value="1"/>
</dbReference>
<organism evidence="11 12">
    <name type="scientific">Pseudomarimonas arenosa</name>
    <dbReference type="NCBI Taxonomy" id="2774145"/>
    <lineage>
        <taxon>Bacteria</taxon>
        <taxon>Pseudomonadati</taxon>
        <taxon>Pseudomonadota</taxon>
        <taxon>Gammaproteobacteria</taxon>
        <taxon>Lysobacterales</taxon>
        <taxon>Lysobacteraceae</taxon>
        <taxon>Pseudomarimonas</taxon>
    </lineage>
</organism>
<reference evidence="11 12" key="1">
    <citation type="submission" date="2020-09" db="EMBL/GenBank/DDBJ databases">
        <title>Pseudoxanthomonas sp. CAU 1598 isolated from sand of Yaerae Beach.</title>
        <authorList>
            <person name="Kim W."/>
        </authorList>
    </citation>
    <scope>NUCLEOTIDE SEQUENCE [LARGE SCALE GENOMIC DNA]</scope>
    <source>
        <strain evidence="11 12">CAU 1598</strain>
    </source>
</reference>
<evidence type="ECO:0000256" key="5">
    <source>
        <dbReference type="ARBA" id="ARBA00022679"/>
    </source>
</evidence>
<dbReference type="InterPro" id="IPR016035">
    <property type="entry name" value="Acyl_Trfase/lysoPLipase"/>
</dbReference>
<dbReference type="Pfam" id="PF08659">
    <property type="entry name" value="KR"/>
    <property type="match status" value="1"/>
</dbReference>
<feature type="domain" description="Carrier" evidence="8">
    <location>
        <begin position="1292"/>
        <end position="1372"/>
    </location>
</feature>
<dbReference type="InterPro" id="IPR042104">
    <property type="entry name" value="PKS_dehydratase_sf"/>
</dbReference>
<name>A0AAW3ZL16_9GAMM</name>
<dbReference type="PROSITE" id="PS52019">
    <property type="entry name" value="PKS_MFAS_DH"/>
    <property type="match status" value="1"/>
</dbReference>
<dbReference type="PROSITE" id="PS00606">
    <property type="entry name" value="KS3_1"/>
    <property type="match status" value="1"/>
</dbReference>
<dbReference type="Pfam" id="PF00109">
    <property type="entry name" value="ketoacyl-synt"/>
    <property type="match status" value="1"/>
</dbReference>
<dbReference type="Pfam" id="PF02801">
    <property type="entry name" value="Ketoacyl-synt_C"/>
    <property type="match status" value="1"/>
</dbReference>
<evidence type="ECO:0000259" key="8">
    <source>
        <dbReference type="PROSITE" id="PS50075"/>
    </source>
</evidence>
<proteinExistence type="inferred from homology"/>
<dbReference type="InterPro" id="IPR036291">
    <property type="entry name" value="NAD(P)-bd_dom_sf"/>
</dbReference>
<feature type="domain" description="Carrier" evidence="8">
    <location>
        <begin position="1098"/>
        <end position="1178"/>
    </location>
</feature>
<feature type="region of interest" description="Disordered" evidence="7">
    <location>
        <begin position="926"/>
        <end position="983"/>
    </location>
</feature>
<dbReference type="Pfam" id="PF00550">
    <property type="entry name" value="PP-binding"/>
    <property type="match status" value="3"/>
</dbReference>
<dbReference type="InterPro" id="IPR049900">
    <property type="entry name" value="PKS_mFAS_DH"/>
</dbReference>
<dbReference type="Gene3D" id="3.40.47.10">
    <property type="match status" value="1"/>
</dbReference>
<dbReference type="EMBL" id="JACYTR010000008">
    <property type="protein sequence ID" value="MBD8525374.1"/>
    <property type="molecule type" value="Genomic_DNA"/>
</dbReference>
<keyword evidence="4" id="KW-0597">Phosphoprotein</keyword>
<dbReference type="Proteomes" id="UP000613768">
    <property type="component" value="Unassembled WGS sequence"/>
</dbReference>
<dbReference type="Gene3D" id="1.10.1200.10">
    <property type="entry name" value="ACP-like"/>
    <property type="match status" value="3"/>
</dbReference>
<feature type="domain" description="PKS/mFAS DH" evidence="10">
    <location>
        <begin position="1868"/>
        <end position="2147"/>
    </location>
</feature>
<sequence>MSDFQPPPFAPIAIIGASALFPGSSDAEGFWRDILAGRDLIGDVPPSHWLVDDYFDADPSAPDKTYARRGAFLDPIDFDAFGFGLPPSNIPATDTSQLLALIVAQAVLQDAAGDQFETMDRSRMSVILGVTSAQELLFSMVSRLQRPVWVKALRETGLPEDEVQAACDRIAAQYVPWQESSFPGLLGNVVAGRIANRLNLGGTNCVTDAACASSFSALSMAINELQLGQSDVVITGGVDTLNDIFMFMCFSKTPALSASGDCRPFSAAADGTMLGEGLGMLALKRLKDAERDGDRIYAVIRGVGSSSDGRAKSVYAPVSAGQAQALSRAYQQAGYGPETVELMEAHGTGTKAGDVAEFDGLRMVFDQAAPERKQWCALGSVKSQIGHTKAAAGAAGLFKAVMALHHKVLPPSIKIDAPNPKLGLENSAFYLNTQSRPWIRDAAHPRRASVSAFGFGGSNFHVTVEEYCGAGKPAKRFAPAAPLLFALSADSARDLLKQLRDLRVSQFSVSVLAHRSLQQFSASAEYRLVWLATDAQPLHVRLADALERIEADPAQSWTRADGMSYGVGSMVGDLAFVFPGQGSQYPGMGADLAMRFPAARAVWDRAAAIDFDPTSKLHHLVFPRPSFTGAEREADRQRLTATEWAQPAIGATSLSMLALLRQLGVAAAHMAGHSFGELTALHAAGVYDESSLLGLARRRGELMRDAAAKPGAMLALGLPIERVQALIEEAASDLVVANHNAPQQVIVSGSVESITAFEALLVRQGVEGKRLPVASAFHSPIVAAACAPFAETLAALDFANPSCPTYSNVCAASVSDGTAARQRLAEQIASPVRFVEMIEAMYQAGARCFVEVGPSAVLSGLIAAILGERPHQTIALDRKGRDGVEAFLQGIVRLAALGVPMNLPALFADEREPQVAAARSKHAISISGSNVGKPYPPLDPTTLPAPNPARPTPPPPTNSPSTAEPTAFSHAANSAVSAPSMPSAMPVSDSWIQAFQDSQRQTAEAHAAFQQAMFDSHNAYLRMAETSLNQLGALLGAPAVAGVQSIPAPSLYSSAAVEAQPMVMGGVNALPTPAPAPAVPISVPPATLTAAVLPPVAAPAVDLQALMLSVVADKTGYPIEMLNLEMDLEGDLGIDSIKRVEILSAIDERAPQLPKLDRAHLAGLHTLREIVDYLGRQTTQSATAAAPRNQELPSVDLADVMLNVVADKTGYPLEMLNLDMDLESDLGIDSIKRVEILSAVDERAPNLPKLDRAHLSGLHSLREIVDYLSRQLGASMAPAAVAVTPQAARPAANTVELEAVMLDVVANKTGYPLEMLSLDMDLESDLGIDSIKRVEILSAVDERAPDLPKLDRGHLAGLHTLREIVDYLRGRTEAPTAKAAAPEPTAQRAQTAAAELGRYELRLIDAPPTGLAMPGLLGGNRVWICGGGSQLDQALANALRRQGVNALASDAPPVSASACVFLGGLREFESVDAAIAVNREAFQLARQVGAAHQNLPGLFVTVQDTGGRFGLGPIDQRRAWAAGLPALVKTAALEWPKAALKAIDIERGGREPEALAAALAAELLGGGGEIEVALPVEGPRQTLLSVAATVQGDEYPIEDGDVVLVSGGARGVTAACIRHWSERCKARYVLLGRTALVDEPACCEGVLDEAGLKARLLADAQSRAEHISPLELNQRVRAVLSAREVRATLLAIEGQGAEARYVSVDVDDGSAVQAMLADLRADWGAPKALIHAAGVLADKLIVDKTDEQFDQVFNTKVGGLKVLLDACAEDPLQLLCVFSSVSARCGNSGQADYAMANEVLAKVAAAEAQRRPGLRVKSFGWGPWEGGMVHPALKLKFAELGVPLLPLDVGAKMFVDELADGRPQALELVLGGAPRPESLLSKGASARVQSLELKVHRTSHAYLEGHAVKGRPVVPAVLVAEWLSRAARSFRPGLSLKALHDFKVLKGIRLGGFEDEGDRFIIEASSVNAPGTQLQLLVKDAYGTPYYSARAELGDPAEQPAAPLPEIELQPWDGQPLYQDLLFHRGKFELIETVHGMSDQGGGATVRGVEQAGWDKEAWQLDVAALDGGLQLAVLYGQRMLGGPNLPTAIAEVRNYASAPANGPISATAYRRNVGNAAVTTDIVFNDSQGRRLVELLGVQNHALPRV</sequence>
<dbReference type="PANTHER" id="PTHR43074">
    <property type="entry name" value="OMEGA-3 POLYUNSATURATED FATTY ACID SYNTHASE PFAB-RELATED"/>
    <property type="match status" value="1"/>
</dbReference>
<dbReference type="InterPro" id="IPR014043">
    <property type="entry name" value="Acyl_transferase_dom"/>
</dbReference>
<protein>
    <submittedName>
        <fullName evidence="11">SDR family oxidoreductase</fullName>
    </submittedName>
</protein>
<dbReference type="InterPro" id="IPR036736">
    <property type="entry name" value="ACP-like_sf"/>
</dbReference>